<gene>
    <name evidence="3" type="ORF">PhaeoP97_01497</name>
</gene>
<dbReference type="PANTHER" id="PTHR43428:SF1">
    <property type="entry name" value="ARSENATE REDUCTASE"/>
    <property type="match status" value="1"/>
</dbReference>
<dbReference type="PROSITE" id="PS50987">
    <property type="entry name" value="HTH_ARSR_2"/>
    <property type="match status" value="1"/>
</dbReference>
<dbReference type="InterPro" id="IPR011991">
    <property type="entry name" value="ArsR-like_HTH"/>
</dbReference>
<dbReference type="RefSeq" id="WP_072504533.1">
    <property type="nucleotide sequence ID" value="NZ_CP016364.1"/>
</dbReference>
<dbReference type="PRINTS" id="PR00778">
    <property type="entry name" value="HTHARSR"/>
</dbReference>
<dbReference type="OrthoDB" id="9793058at2"/>
<reference evidence="4" key="1">
    <citation type="submission" date="2016-07" db="EMBL/GenBank/DDBJ databases">
        <title>Phaeobacter portensis sp. nov., a tropodithietic acid producing bacterium isolated from a German harbor.</title>
        <authorList>
            <person name="Freese H.M."/>
            <person name="Bunk B."/>
            <person name="Breider S."/>
            <person name="Brinkhoff T."/>
        </authorList>
    </citation>
    <scope>NUCLEOTIDE SEQUENCE [LARGE SCALE GENOMIC DNA]</scope>
    <source>
        <strain evidence="4">P97</strain>
    </source>
</reference>
<dbReference type="SMART" id="SM00418">
    <property type="entry name" value="HTH_ARSR"/>
    <property type="match status" value="1"/>
</dbReference>
<name>A0A1L3I476_9RHOB</name>
<dbReference type="InterPro" id="IPR023485">
    <property type="entry name" value="Ptyr_pPase"/>
</dbReference>
<evidence type="ECO:0000313" key="4">
    <source>
        <dbReference type="Proteomes" id="UP000183859"/>
    </source>
</evidence>
<dbReference type="InterPro" id="IPR001845">
    <property type="entry name" value="HTH_ArsR_DNA-bd_dom"/>
</dbReference>
<dbReference type="AlphaFoldDB" id="A0A1L3I476"/>
<dbReference type="KEGG" id="php:PhaeoP97_01497"/>
<dbReference type="Gene3D" id="3.40.50.2300">
    <property type="match status" value="1"/>
</dbReference>
<evidence type="ECO:0000259" key="2">
    <source>
        <dbReference type="PROSITE" id="PS50987"/>
    </source>
</evidence>
<organism evidence="3 4">
    <name type="scientific">Phaeobacter porticola</name>
    <dbReference type="NCBI Taxonomy" id="1844006"/>
    <lineage>
        <taxon>Bacteria</taxon>
        <taxon>Pseudomonadati</taxon>
        <taxon>Pseudomonadota</taxon>
        <taxon>Alphaproteobacteria</taxon>
        <taxon>Rhodobacterales</taxon>
        <taxon>Roseobacteraceae</taxon>
        <taxon>Phaeobacter</taxon>
    </lineage>
</organism>
<dbReference type="GO" id="GO:0046685">
    <property type="term" value="P:response to arsenic-containing substance"/>
    <property type="evidence" value="ECO:0007669"/>
    <property type="project" value="UniProtKB-KW"/>
</dbReference>
<dbReference type="CDD" id="cd00090">
    <property type="entry name" value="HTH_ARSR"/>
    <property type="match status" value="1"/>
</dbReference>
<protein>
    <submittedName>
        <fullName evidence="3">Putative transcriptional regulator</fullName>
    </submittedName>
</protein>
<dbReference type="CDD" id="cd16345">
    <property type="entry name" value="LMWP_ArsC"/>
    <property type="match status" value="1"/>
</dbReference>
<dbReference type="GO" id="GO:0003700">
    <property type="term" value="F:DNA-binding transcription factor activity"/>
    <property type="evidence" value="ECO:0007669"/>
    <property type="project" value="InterPro"/>
</dbReference>
<dbReference type="SMART" id="SM00226">
    <property type="entry name" value="LMWPc"/>
    <property type="match status" value="1"/>
</dbReference>
<dbReference type="PANTHER" id="PTHR43428">
    <property type="entry name" value="ARSENATE REDUCTASE"/>
    <property type="match status" value="1"/>
</dbReference>
<accession>A0A1L3I476</accession>
<sequence>MEIDITSQLSALAHPNRLALFRLLMRRYPDAVPAGEIASALAQKSNTVSTYLSTLTAAGLIHSHRQGTSLLYQAHLDGLRGLFDDLLSDCCHNRPDVCPPTKHAEAIRPTVERPLNVLFICTGNSARSVMAEAILDKEGGGRFRAYSAGSHPARAPQPEVIALLQAKGHETSGLRSKDLLEFSTPGAAQMDFIFTVCDHAANEECPAWPGQPMSAHWGLADPVKASGTEAERHLAFHQTYGLLRNRIRAFASLPFETLNSLSLQHRLDDIGRSSSSE</sequence>
<dbReference type="EMBL" id="CP016364">
    <property type="protein sequence ID" value="APG46918.1"/>
    <property type="molecule type" value="Genomic_DNA"/>
</dbReference>
<keyword evidence="4" id="KW-1185">Reference proteome</keyword>
<dbReference type="Pfam" id="PF12840">
    <property type="entry name" value="HTH_20"/>
    <property type="match status" value="1"/>
</dbReference>
<dbReference type="InterPro" id="IPR036196">
    <property type="entry name" value="Ptyr_pPase_sf"/>
</dbReference>
<proteinExistence type="predicted"/>
<dbReference type="SUPFAM" id="SSF52788">
    <property type="entry name" value="Phosphotyrosine protein phosphatases I"/>
    <property type="match status" value="1"/>
</dbReference>
<dbReference type="Proteomes" id="UP000183859">
    <property type="component" value="Chromosome"/>
</dbReference>
<dbReference type="Gene3D" id="1.10.10.10">
    <property type="entry name" value="Winged helix-like DNA-binding domain superfamily/Winged helix DNA-binding domain"/>
    <property type="match status" value="1"/>
</dbReference>
<dbReference type="STRING" id="1844006.PhaeoP97_01497"/>
<evidence type="ECO:0000256" key="1">
    <source>
        <dbReference type="ARBA" id="ARBA00022849"/>
    </source>
</evidence>
<evidence type="ECO:0000313" key="3">
    <source>
        <dbReference type="EMBL" id="APG46918.1"/>
    </source>
</evidence>
<dbReference type="InterPro" id="IPR036390">
    <property type="entry name" value="WH_DNA-bd_sf"/>
</dbReference>
<dbReference type="SUPFAM" id="SSF46785">
    <property type="entry name" value="Winged helix' DNA-binding domain"/>
    <property type="match status" value="1"/>
</dbReference>
<dbReference type="InterPro" id="IPR036388">
    <property type="entry name" value="WH-like_DNA-bd_sf"/>
</dbReference>
<keyword evidence="1" id="KW-0059">Arsenical resistance</keyword>
<dbReference type="Pfam" id="PF01451">
    <property type="entry name" value="LMWPc"/>
    <property type="match status" value="1"/>
</dbReference>
<feature type="domain" description="HTH arsR-type" evidence="2">
    <location>
        <begin position="1"/>
        <end position="94"/>
    </location>
</feature>